<gene>
    <name evidence="2" type="ORF">EAG_05054</name>
</gene>
<dbReference type="EMBL" id="GL435059">
    <property type="protein sequence ID" value="EFN74109.1"/>
    <property type="molecule type" value="Genomic_DNA"/>
</dbReference>
<dbReference type="InterPro" id="IPR006797">
    <property type="entry name" value="PRELI/MSF1_dom"/>
</dbReference>
<dbReference type="STRING" id="104421.E1ZXH9"/>
<reference evidence="2 3" key="1">
    <citation type="journal article" date="2010" name="Science">
        <title>Genomic comparison of the ants Camponotus floridanus and Harpegnathos saltator.</title>
        <authorList>
            <person name="Bonasio R."/>
            <person name="Zhang G."/>
            <person name="Ye C."/>
            <person name="Mutti N.S."/>
            <person name="Fang X."/>
            <person name="Qin N."/>
            <person name="Donahue G."/>
            <person name="Yang P."/>
            <person name="Li Q."/>
            <person name="Li C."/>
            <person name="Zhang P."/>
            <person name="Huang Z."/>
            <person name="Berger S.L."/>
            <person name="Reinberg D."/>
            <person name="Wang J."/>
            <person name="Liebig J."/>
        </authorList>
    </citation>
    <scope>NUCLEOTIDE SEQUENCE [LARGE SCALE GENOMIC DNA]</scope>
    <source>
        <strain evidence="3">C129</strain>
    </source>
</reference>
<evidence type="ECO:0000313" key="2">
    <source>
        <dbReference type="EMBL" id="EFN74109.1"/>
    </source>
</evidence>
<name>E1ZXH9_CAMFO</name>
<evidence type="ECO:0000259" key="1">
    <source>
        <dbReference type="PROSITE" id="PS50904"/>
    </source>
</evidence>
<dbReference type="PROSITE" id="PS50904">
    <property type="entry name" value="PRELI_MSF1"/>
    <property type="match status" value="1"/>
</dbReference>
<keyword evidence="3" id="KW-1185">Reference proteome</keyword>
<protein>
    <recommendedName>
        <fullName evidence="1">PRELI/MSF1 domain-containing protein</fullName>
    </recommendedName>
</protein>
<dbReference type="Proteomes" id="UP000000311">
    <property type="component" value="Unassembled WGS sequence"/>
</dbReference>
<evidence type="ECO:0000313" key="3">
    <source>
        <dbReference type="Proteomes" id="UP000000311"/>
    </source>
</evidence>
<dbReference type="AlphaFoldDB" id="E1ZXH9"/>
<dbReference type="InParanoid" id="E1ZXH9"/>
<feature type="domain" description="PRELI/MSF1" evidence="1">
    <location>
        <begin position="1"/>
        <end position="32"/>
    </location>
</feature>
<organism evidence="3">
    <name type="scientific">Camponotus floridanus</name>
    <name type="common">Florida carpenter ant</name>
    <dbReference type="NCBI Taxonomy" id="104421"/>
    <lineage>
        <taxon>Eukaryota</taxon>
        <taxon>Metazoa</taxon>
        <taxon>Ecdysozoa</taxon>
        <taxon>Arthropoda</taxon>
        <taxon>Hexapoda</taxon>
        <taxon>Insecta</taxon>
        <taxon>Pterygota</taxon>
        <taxon>Neoptera</taxon>
        <taxon>Endopterygota</taxon>
        <taxon>Hymenoptera</taxon>
        <taxon>Apocrita</taxon>
        <taxon>Aculeata</taxon>
        <taxon>Formicoidea</taxon>
        <taxon>Formicidae</taxon>
        <taxon>Formicinae</taxon>
        <taxon>Camponotus</taxon>
    </lineage>
</organism>
<proteinExistence type="predicted"/>
<accession>E1ZXH9</accession>
<sequence length="35" mass="4001">MEDLLASKISFNASKGRQGLEWVINKLESEMKEFA</sequence>